<dbReference type="OrthoDB" id="10051111at2759"/>
<keyword evidence="5" id="KW-0539">Nucleus</keyword>
<accession>A0A7J5XB39</accession>
<comment type="caution">
    <text evidence="7">The sequence shown here is derived from an EMBL/GenBank/DDBJ whole genome shotgun (WGS) entry which is preliminary data.</text>
</comment>
<dbReference type="GO" id="GO:0000977">
    <property type="term" value="F:RNA polymerase II transcription regulatory region sequence-specific DNA binding"/>
    <property type="evidence" value="ECO:0007669"/>
    <property type="project" value="TreeGrafter"/>
</dbReference>
<feature type="region of interest" description="Disordered" evidence="6">
    <location>
        <begin position="186"/>
        <end position="208"/>
    </location>
</feature>
<dbReference type="AlphaFoldDB" id="A0A7J5XB39"/>
<name>A0A7J5XB39_DISMA</name>
<protein>
    <submittedName>
        <fullName evidence="7">Uncharacterized protein</fullName>
    </submittedName>
</protein>
<evidence type="ECO:0000256" key="4">
    <source>
        <dbReference type="ARBA" id="ARBA00023163"/>
    </source>
</evidence>
<keyword evidence="8" id="KW-1185">Reference proteome</keyword>
<evidence type="ECO:0000313" key="8">
    <source>
        <dbReference type="Proteomes" id="UP000518266"/>
    </source>
</evidence>
<dbReference type="GO" id="GO:0000981">
    <property type="term" value="F:DNA-binding transcription factor activity, RNA polymerase II-specific"/>
    <property type="evidence" value="ECO:0007669"/>
    <property type="project" value="TreeGrafter"/>
</dbReference>
<keyword evidence="1" id="KW-0597">Phosphoprotein</keyword>
<dbReference type="PANTHER" id="PTHR13059:SF14">
    <property type="entry name" value="PROTEIN CAPICUA HOMOLOG ISOFORM X1"/>
    <property type="match status" value="1"/>
</dbReference>
<dbReference type="GO" id="GO:0005634">
    <property type="term" value="C:nucleus"/>
    <property type="evidence" value="ECO:0007669"/>
    <property type="project" value="TreeGrafter"/>
</dbReference>
<evidence type="ECO:0000256" key="2">
    <source>
        <dbReference type="ARBA" id="ARBA00023015"/>
    </source>
</evidence>
<proteinExistence type="predicted"/>
<evidence type="ECO:0000256" key="1">
    <source>
        <dbReference type="ARBA" id="ARBA00022553"/>
    </source>
</evidence>
<evidence type="ECO:0000313" key="7">
    <source>
        <dbReference type="EMBL" id="KAF3834225.1"/>
    </source>
</evidence>
<evidence type="ECO:0000256" key="3">
    <source>
        <dbReference type="ARBA" id="ARBA00023125"/>
    </source>
</evidence>
<gene>
    <name evidence="7" type="ORF">F7725_025429</name>
</gene>
<keyword evidence="3" id="KW-0238">DNA-binding</keyword>
<reference evidence="7 8" key="1">
    <citation type="submission" date="2020-03" db="EMBL/GenBank/DDBJ databases">
        <title>Dissostichus mawsoni Genome sequencing and assembly.</title>
        <authorList>
            <person name="Park H."/>
        </authorList>
    </citation>
    <scope>NUCLEOTIDE SEQUENCE [LARGE SCALE GENOMIC DNA]</scope>
    <source>
        <strain evidence="7">DM0001</strain>
        <tissue evidence="7">Muscle</tissue>
    </source>
</reference>
<feature type="compositionally biased region" description="Low complexity" evidence="6">
    <location>
        <begin position="76"/>
        <end position="91"/>
    </location>
</feature>
<dbReference type="InterPro" id="IPR052412">
    <property type="entry name" value="CC-Dev_Transcription_Reg"/>
</dbReference>
<dbReference type="Proteomes" id="UP000518266">
    <property type="component" value="Unassembled WGS sequence"/>
</dbReference>
<evidence type="ECO:0000256" key="5">
    <source>
        <dbReference type="ARBA" id="ARBA00023242"/>
    </source>
</evidence>
<keyword evidence="2" id="KW-0805">Transcription regulation</keyword>
<feature type="compositionally biased region" description="Basic and acidic residues" evidence="6">
    <location>
        <begin position="27"/>
        <end position="41"/>
    </location>
</feature>
<evidence type="ECO:0000256" key="6">
    <source>
        <dbReference type="SAM" id="MobiDB-lite"/>
    </source>
</evidence>
<keyword evidence="4" id="KW-0804">Transcription</keyword>
<dbReference type="PANTHER" id="PTHR13059">
    <property type="entry name" value="HMG-BOX TRANSCRIPTION FACTOR BBX"/>
    <property type="match status" value="1"/>
</dbReference>
<sequence length="208" mass="22906">MEEAVLQEGCSKESQRRGYCSRHLSMRTKEMEASGGGRERGGASSTGTLTPSDLRMSGGRASSEFDWDETSRESSEASSRGGDSRPRLVLPSLLPQDLSRFDFDEYTLIPPISNQSPFSPTPSPSPSPLFGFRPANFSPITAPALLTPRRHRQLSGTKMGTPGVERERHLSGIVPTFQTNLTFTVPMSPSKRKLDNHRPPRCLQSRTI</sequence>
<feature type="region of interest" description="Disordered" evidence="6">
    <location>
        <begin position="1"/>
        <end position="91"/>
    </location>
</feature>
<dbReference type="EMBL" id="JAAKFY010000026">
    <property type="protein sequence ID" value="KAF3834225.1"/>
    <property type="molecule type" value="Genomic_DNA"/>
</dbReference>
<organism evidence="7 8">
    <name type="scientific">Dissostichus mawsoni</name>
    <name type="common">Antarctic cod</name>
    <dbReference type="NCBI Taxonomy" id="36200"/>
    <lineage>
        <taxon>Eukaryota</taxon>
        <taxon>Metazoa</taxon>
        <taxon>Chordata</taxon>
        <taxon>Craniata</taxon>
        <taxon>Vertebrata</taxon>
        <taxon>Euteleostomi</taxon>
        <taxon>Actinopterygii</taxon>
        <taxon>Neopterygii</taxon>
        <taxon>Teleostei</taxon>
        <taxon>Neoteleostei</taxon>
        <taxon>Acanthomorphata</taxon>
        <taxon>Eupercaria</taxon>
        <taxon>Perciformes</taxon>
        <taxon>Notothenioidei</taxon>
        <taxon>Nototheniidae</taxon>
        <taxon>Dissostichus</taxon>
    </lineage>
</organism>